<dbReference type="EMBL" id="JAMD01000008">
    <property type="protein sequence ID" value="KEJ95073.1"/>
    <property type="molecule type" value="Genomic_DNA"/>
</dbReference>
<protein>
    <recommendedName>
        <fullName evidence="3">Transposase</fullName>
    </recommendedName>
</protein>
<organism evidence="1 2">
    <name type="scientific">Pseudosulfitobacter pseudonitzschiae</name>
    <dbReference type="NCBI Taxonomy" id="1402135"/>
    <lineage>
        <taxon>Bacteria</taxon>
        <taxon>Pseudomonadati</taxon>
        <taxon>Pseudomonadota</taxon>
        <taxon>Alphaproteobacteria</taxon>
        <taxon>Rhodobacterales</taxon>
        <taxon>Roseobacteraceae</taxon>
        <taxon>Pseudosulfitobacter</taxon>
    </lineage>
</organism>
<gene>
    <name evidence="1" type="ORF">SUH3_23510</name>
</gene>
<accession>A0A073IXL7</accession>
<dbReference type="Proteomes" id="UP000027746">
    <property type="component" value="Unassembled WGS sequence"/>
</dbReference>
<name>A0A073IXL7_9RHOB</name>
<keyword evidence="2" id="KW-1185">Reference proteome</keyword>
<reference evidence="1 2" key="1">
    <citation type="submission" date="2014-01" db="EMBL/GenBank/DDBJ databases">
        <title>Sulfitobacter sp. H3 (MCCC 1A00686) Genome Sequencing.</title>
        <authorList>
            <person name="Lai Q."/>
            <person name="Hong Z."/>
        </authorList>
    </citation>
    <scope>NUCLEOTIDE SEQUENCE [LARGE SCALE GENOMIC DNA]</scope>
    <source>
        <strain evidence="1 2">H3</strain>
    </source>
</reference>
<dbReference type="GeneID" id="68868717"/>
<proteinExistence type="predicted"/>
<dbReference type="RefSeq" id="WP_037928018.1">
    <property type="nucleotide sequence ID" value="NZ_CP054599.1"/>
</dbReference>
<evidence type="ECO:0000313" key="1">
    <source>
        <dbReference type="EMBL" id="KEJ95073.1"/>
    </source>
</evidence>
<comment type="caution">
    <text evidence="1">The sequence shown here is derived from an EMBL/GenBank/DDBJ whole genome shotgun (WGS) entry which is preliminary data.</text>
</comment>
<dbReference type="AlphaFoldDB" id="A0A073IXL7"/>
<evidence type="ECO:0008006" key="3">
    <source>
        <dbReference type="Google" id="ProtNLM"/>
    </source>
</evidence>
<evidence type="ECO:0000313" key="2">
    <source>
        <dbReference type="Proteomes" id="UP000027746"/>
    </source>
</evidence>
<sequence length="69" mass="8069">MKCFRTETAVGGRYIVAQPSRMKRIITLFRPKREPHITPHLARDMGLDATTHARLTHRWPSQGPVHPRW</sequence>